<keyword evidence="1" id="KW-0472">Membrane</keyword>
<sequence>MSLRVLPFVTAVLLSVVILFMPRSGVPLAPPGVDKVVHFGLFCLLAVTGLIARLRLLPLAIGLFLYAVASEVLQATLPVDRTFEVVDILTDWAGLAAGTLLHAWASSARGRALRRRYLRRQADEEA</sequence>
<feature type="transmembrane region" description="Helical" evidence="1">
    <location>
        <begin position="35"/>
        <end position="52"/>
    </location>
</feature>
<feature type="domain" description="VanZ-like" evidence="2">
    <location>
        <begin position="28"/>
        <end position="102"/>
    </location>
</feature>
<evidence type="ECO:0000256" key="1">
    <source>
        <dbReference type="SAM" id="Phobius"/>
    </source>
</evidence>
<dbReference type="eggNOG" id="COG5652">
    <property type="taxonomic scope" value="Bacteria"/>
</dbReference>
<dbReference type="STRING" id="211114.SAMN04489726_3841"/>
<keyword evidence="1" id="KW-1133">Transmembrane helix</keyword>
<gene>
    <name evidence="3" type="ORF">SAMN04489726_3841</name>
</gene>
<reference evidence="3 4" key="1">
    <citation type="submission" date="2016-10" db="EMBL/GenBank/DDBJ databases">
        <authorList>
            <person name="de Groot N.N."/>
        </authorList>
    </citation>
    <scope>NUCLEOTIDE SEQUENCE [LARGE SCALE GENOMIC DNA]</scope>
    <source>
        <strain evidence="3 4">DSM 44149</strain>
    </source>
</reference>
<dbReference type="InterPro" id="IPR006976">
    <property type="entry name" value="VanZ-like"/>
</dbReference>
<protein>
    <submittedName>
        <fullName evidence="3">VanZ like family protein</fullName>
    </submittedName>
</protein>
<keyword evidence="4" id="KW-1185">Reference proteome</keyword>
<dbReference type="Pfam" id="PF04892">
    <property type="entry name" value="VanZ"/>
    <property type="match status" value="1"/>
</dbReference>
<organism evidence="3 4">
    <name type="scientific">Allokutzneria albata</name>
    <name type="common">Kibdelosporangium albatum</name>
    <dbReference type="NCBI Taxonomy" id="211114"/>
    <lineage>
        <taxon>Bacteria</taxon>
        <taxon>Bacillati</taxon>
        <taxon>Actinomycetota</taxon>
        <taxon>Actinomycetes</taxon>
        <taxon>Pseudonocardiales</taxon>
        <taxon>Pseudonocardiaceae</taxon>
        <taxon>Allokutzneria</taxon>
    </lineage>
</organism>
<evidence type="ECO:0000313" key="3">
    <source>
        <dbReference type="EMBL" id="SDM88598.1"/>
    </source>
</evidence>
<accession>A0A1G9WVR6</accession>
<keyword evidence="1" id="KW-0812">Transmembrane</keyword>
<evidence type="ECO:0000259" key="2">
    <source>
        <dbReference type="Pfam" id="PF04892"/>
    </source>
</evidence>
<dbReference type="EMBL" id="LT629701">
    <property type="protein sequence ID" value="SDM88598.1"/>
    <property type="molecule type" value="Genomic_DNA"/>
</dbReference>
<evidence type="ECO:0000313" key="4">
    <source>
        <dbReference type="Proteomes" id="UP000183376"/>
    </source>
</evidence>
<name>A0A1G9WVR6_ALLAB</name>
<feature type="transmembrane region" description="Helical" evidence="1">
    <location>
        <begin position="89"/>
        <end position="110"/>
    </location>
</feature>
<dbReference type="RefSeq" id="WP_052407590.1">
    <property type="nucleotide sequence ID" value="NZ_JOEF01000016.1"/>
</dbReference>
<feature type="transmembrane region" description="Helical" evidence="1">
    <location>
        <begin position="59"/>
        <end position="77"/>
    </location>
</feature>
<dbReference type="PANTHER" id="PTHR28008:SF1">
    <property type="entry name" value="DOMAIN PROTEIN, PUTATIVE (AFU_ORTHOLOGUE AFUA_3G10980)-RELATED"/>
    <property type="match status" value="1"/>
</dbReference>
<dbReference type="AlphaFoldDB" id="A0A1G9WVR6"/>
<dbReference type="Proteomes" id="UP000183376">
    <property type="component" value="Chromosome I"/>
</dbReference>
<dbReference type="PANTHER" id="PTHR28008">
    <property type="entry name" value="DOMAIN PROTEIN, PUTATIVE (AFU_ORTHOLOGUE AFUA_3G10980)-RELATED"/>
    <property type="match status" value="1"/>
</dbReference>
<proteinExistence type="predicted"/>